<evidence type="ECO:0000256" key="7">
    <source>
        <dbReference type="ARBA" id="ARBA00035294"/>
    </source>
</evidence>
<dbReference type="CDD" id="cd00473">
    <property type="entry name" value="bS6"/>
    <property type="match status" value="1"/>
</dbReference>
<keyword evidence="5 8" id="KW-0687">Ribonucleoprotein</keyword>
<dbReference type="GO" id="GO:0005737">
    <property type="term" value="C:cytoplasm"/>
    <property type="evidence" value="ECO:0007669"/>
    <property type="project" value="UniProtKB-ARBA"/>
</dbReference>
<dbReference type="GO" id="GO:0003735">
    <property type="term" value="F:structural constituent of ribosome"/>
    <property type="evidence" value="ECO:0007669"/>
    <property type="project" value="InterPro"/>
</dbReference>
<evidence type="ECO:0000313" key="10">
    <source>
        <dbReference type="Proteomes" id="UP000181951"/>
    </source>
</evidence>
<dbReference type="Gene3D" id="3.30.70.60">
    <property type="match status" value="1"/>
</dbReference>
<evidence type="ECO:0000256" key="6">
    <source>
        <dbReference type="ARBA" id="ARBA00035104"/>
    </source>
</evidence>
<gene>
    <name evidence="8" type="primary">rpsF</name>
    <name evidence="9" type="ORF">SAMN05216267_100572</name>
</gene>
<evidence type="ECO:0000256" key="2">
    <source>
        <dbReference type="ARBA" id="ARBA00022730"/>
    </source>
</evidence>
<dbReference type="InterPro" id="IPR020815">
    <property type="entry name" value="Ribosomal_bS6_CS"/>
</dbReference>
<comment type="function">
    <text evidence="6 8">Binds together with bS18 to 16S ribosomal RNA.</text>
</comment>
<dbReference type="Pfam" id="PF01250">
    <property type="entry name" value="Ribosomal_S6"/>
    <property type="match status" value="1"/>
</dbReference>
<dbReference type="Proteomes" id="UP000181951">
    <property type="component" value="Unassembled WGS sequence"/>
</dbReference>
<evidence type="ECO:0000256" key="5">
    <source>
        <dbReference type="ARBA" id="ARBA00023274"/>
    </source>
</evidence>
<dbReference type="AlphaFoldDB" id="A0A1H8GFK9"/>
<dbReference type="PANTHER" id="PTHR21011">
    <property type="entry name" value="MITOCHONDRIAL 28S RIBOSOMAL PROTEIN S6"/>
    <property type="match status" value="1"/>
</dbReference>
<dbReference type="InterPro" id="IPR014717">
    <property type="entry name" value="Transl_elong_EF1B/ribsomal_bS6"/>
</dbReference>
<dbReference type="HAMAP" id="MF_00360">
    <property type="entry name" value="Ribosomal_bS6"/>
    <property type="match status" value="1"/>
</dbReference>
<keyword evidence="4 8" id="KW-0689">Ribosomal protein</keyword>
<dbReference type="STRING" id="310780.SAMN05216267_100572"/>
<dbReference type="InterPro" id="IPR000529">
    <property type="entry name" value="Ribosomal_bS6"/>
</dbReference>
<dbReference type="GO" id="GO:1990904">
    <property type="term" value="C:ribonucleoprotein complex"/>
    <property type="evidence" value="ECO:0007669"/>
    <property type="project" value="UniProtKB-KW"/>
</dbReference>
<dbReference type="InterPro" id="IPR035980">
    <property type="entry name" value="Ribosomal_bS6_sf"/>
</dbReference>
<dbReference type="SUPFAM" id="SSF54995">
    <property type="entry name" value="Ribosomal protein S6"/>
    <property type="match status" value="1"/>
</dbReference>
<reference evidence="9 10" key="1">
    <citation type="submission" date="2016-10" db="EMBL/GenBank/DDBJ databases">
        <authorList>
            <person name="de Groot N.N."/>
        </authorList>
    </citation>
    <scope>NUCLEOTIDE SEQUENCE [LARGE SCALE GENOMIC DNA]</scope>
    <source>
        <strain evidence="9 10">CGMCC 4.2026</strain>
    </source>
</reference>
<sequence length="96" mass="11100">MRHYELMLILDPDLEERAVSPLIESFLSVVRNGGGSVEKVDTWGRRRLSYEINKKPEGIYSVVDLKATPEVIKELDRQLNLNESVLRTKVLRPELH</sequence>
<dbReference type="EMBL" id="FODD01000005">
    <property type="protein sequence ID" value="SEN42816.1"/>
    <property type="molecule type" value="Genomic_DNA"/>
</dbReference>
<evidence type="ECO:0000256" key="1">
    <source>
        <dbReference type="ARBA" id="ARBA00009512"/>
    </source>
</evidence>
<dbReference type="GO" id="GO:0070181">
    <property type="term" value="F:small ribosomal subunit rRNA binding"/>
    <property type="evidence" value="ECO:0007669"/>
    <property type="project" value="TreeGrafter"/>
</dbReference>
<organism evidence="9 10">
    <name type="scientific">Actinacidiphila rubida</name>
    <dbReference type="NCBI Taxonomy" id="310780"/>
    <lineage>
        <taxon>Bacteria</taxon>
        <taxon>Bacillati</taxon>
        <taxon>Actinomycetota</taxon>
        <taxon>Actinomycetes</taxon>
        <taxon>Kitasatosporales</taxon>
        <taxon>Streptomycetaceae</taxon>
        <taxon>Actinacidiphila</taxon>
    </lineage>
</organism>
<protein>
    <recommendedName>
        <fullName evidence="7 8">Small ribosomal subunit protein bS6</fullName>
    </recommendedName>
</protein>
<dbReference type="PROSITE" id="PS01048">
    <property type="entry name" value="RIBOSOMAL_S6"/>
    <property type="match status" value="1"/>
</dbReference>
<dbReference type="OrthoDB" id="9812702at2"/>
<dbReference type="GO" id="GO:0006412">
    <property type="term" value="P:translation"/>
    <property type="evidence" value="ECO:0007669"/>
    <property type="project" value="UniProtKB-UniRule"/>
</dbReference>
<evidence type="ECO:0000256" key="3">
    <source>
        <dbReference type="ARBA" id="ARBA00022884"/>
    </source>
</evidence>
<comment type="similarity">
    <text evidence="1 8">Belongs to the bacterial ribosomal protein bS6 family.</text>
</comment>
<dbReference type="PANTHER" id="PTHR21011:SF1">
    <property type="entry name" value="SMALL RIBOSOMAL SUBUNIT PROTEIN BS6M"/>
    <property type="match status" value="1"/>
</dbReference>
<keyword evidence="3 8" id="KW-0694">RNA-binding</keyword>
<keyword evidence="10" id="KW-1185">Reference proteome</keyword>
<evidence type="ECO:0000256" key="4">
    <source>
        <dbReference type="ARBA" id="ARBA00022980"/>
    </source>
</evidence>
<keyword evidence="2 8" id="KW-0699">rRNA-binding</keyword>
<dbReference type="FunFam" id="3.30.70.60:FF:000002">
    <property type="entry name" value="30S ribosomal protein S6"/>
    <property type="match status" value="1"/>
</dbReference>
<dbReference type="NCBIfam" id="TIGR00166">
    <property type="entry name" value="S6"/>
    <property type="match status" value="1"/>
</dbReference>
<dbReference type="GO" id="GO:0005840">
    <property type="term" value="C:ribosome"/>
    <property type="evidence" value="ECO:0007669"/>
    <property type="project" value="UniProtKB-KW"/>
</dbReference>
<name>A0A1H8GFK9_9ACTN</name>
<dbReference type="RefSeq" id="WP_069465908.1">
    <property type="nucleotide sequence ID" value="NZ_FODD01000005.1"/>
</dbReference>
<evidence type="ECO:0000256" key="8">
    <source>
        <dbReference type="HAMAP-Rule" id="MF_00360"/>
    </source>
</evidence>
<evidence type="ECO:0000313" key="9">
    <source>
        <dbReference type="EMBL" id="SEN42816.1"/>
    </source>
</evidence>
<accession>A0A1H8GFK9</accession>
<proteinExistence type="inferred from homology"/>
<dbReference type="InterPro" id="IPR020814">
    <property type="entry name" value="Ribosomal_S6_plastid/chlpt"/>
</dbReference>